<keyword evidence="1" id="KW-0175">Coiled coil</keyword>
<evidence type="ECO:0000259" key="3">
    <source>
        <dbReference type="Pfam" id="PF01551"/>
    </source>
</evidence>
<feature type="transmembrane region" description="Helical" evidence="2">
    <location>
        <begin position="21"/>
        <end position="45"/>
    </location>
</feature>
<feature type="coiled-coil region" evidence="1">
    <location>
        <begin position="59"/>
        <end position="97"/>
    </location>
</feature>
<dbReference type="AlphaFoldDB" id="R4YPT5"/>
<keyword evidence="5" id="KW-1185">Reference proteome</keyword>
<dbReference type="STRING" id="698738.OLEAN_C30000"/>
<dbReference type="InterPro" id="IPR016047">
    <property type="entry name" value="M23ase_b-sheet_dom"/>
</dbReference>
<dbReference type="Proteomes" id="UP000032749">
    <property type="component" value="Chromosome"/>
</dbReference>
<protein>
    <submittedName>
        <fullName evidence="4">Peptidase family M23B. By similarity</fullName>
    </submittedName>
</protein>
<dbReference type="KEGG" id="oai:OLEAN_C30000"/>
<evidence type="ECO:0000256" key="1">
    <source>
        <dbReference type="SAM" id="Coils"/>
    </source>
</evidence>
<gene>
    <name evidence="4" type="ORF">OLEAN_C30000</name>
</gene>
<dbReference type="FunFam" id="2.70.70.10:FF:000006">
    <property type="entry name" value="M23 family peptidase"/>
    <property type="match status" value="1"/>
</dbReference>
<dbReference type="Pfam" id="PF01551">
    <property type="entry name" value="Peptidase_M23"/>
    <property type="match status" value="1"/>
</dbReference>
<dbReference type="SUPFAM" id="SSF51261">
    <property type="entry name" value="Duplicated hybrid motif"/>
    <property type="match status" value="1"/>
</dbReference>
<dbReference type="Gene3D" id="2.70.70.10">
    <property type="entry name" value="Glucose Permease (Domain IIA)"/>
    <property type="match status" value="1"/>
</dbReference>
<evidence type="ECO:0000313" key="4">
    <source>
        <dbReference type="EMBL" id="CCK77176.1"/>
    </source>
</evidence>
<organism evidence="4 5">
    <name type="scientific">Oleispira antarctica RB-8</name>
    <dbReference type="NCBI Taxonomy" id="698738"/>
    <lineage>
        <taxon>Bacteria</taxon>
        <taxon>Pseudomonadati</taxon>
        <taxon>Pseudomonadota</taxon>
        <taxon>Gammaproteobacteria</taxon>
        <taxon>Oceanospirillales</taxon>
        <taxon>Oceanospirillaceae</taxon>
        <taxon>Oleispira</taxon>
    </lineage>
</organism>
<dbReference type="PATRIC" id="fig|698738.3.peg.3115"/>
<reference evidence="4 5" key="1">
    <citation type="journal article" date="2013" name="Nat. Commun.">
        <title>Genome sequence and functional genomic analysis of the oil-degrading bacterium Oleispira antarctica.</title>
        <authorList>
            <person name="Kube M."/>
            <person name="Chernikova T.N."/>
            <person name="Al-Ramahi Y."/>
            <person name="Beloqui A."/>
            <person name="Lopez-Cortez N."/>
            <person name="Guazzaroni M.E."/>
            <person name="Heipieper H.J."/>
            <person name="Klages S."/>
            <person name="Kotsyurbenko O.R."/>
            <person name="Langer I."/>
            <person name="Nechitaylo T.Y."/>
            <person name="Lunsdorf H."/>
            <person name="Fernandez M."/>
            <person name="Juarez S."/>
            <person name="Ciordia S."/>
            <person name="Singer A."/>
            <person name="Kagan O."/>
            <person name="Egorova O."/>
            <person name="Petit P.A."/>
            <person name="Stogios P."/>
            <person name="Kim Y."/>
            <person name="Tchigvintsev A."/>
            <person name="Flick R."/>
            <person name="Denaro R."/>
            <person name="Genovese M."/>
            <person name="Albar J.P."/>
            <person name="Reva O.N."/>
            <person name="Martinez-Gomariz M."/>
            <person name="Tran H."/>
            <person name="Ferrer M."/>
            <person name="Savchenko A."/>
            <person name="Yakunin A.F."/>
            <person name="Yakimov M.M."/>
            <person name="Golyshina O.V."/>
            <person name="Reinhardt R."/>
            <person name="Golyshin P.N."/>
        </authorList>
    </citation>
    <scope>NUCLEOTIDE SEQUENCE [LARGE SCALE GENOMIC DNA]</scope>
</reference>
<feature type="domain" description="M23ase beta-sheet core" evidence="3">
    <location>
        <begin position="206"/>
        <end position="299"/>
    </location>
</feature>
<keyword evidence="2" id="KW-0812">Transmembrane</keyword>
<dbReference type="OrthoDB" id="9805070at2"/>
<sequence length="308" mass="33801">MNIIIVGKRHGQSKTYSLGPVARFLLLTSICVLPFAMGATGYLLAAHLADKGLLDPIAAKAWEEDLDDQRQELQQIRQHADLELDGLTLRLAELQAKLLRIDALGERLIDITKINADEFDFSSVPAVGGPGTLGETYQAPEIQSVLDNLASRIDRREQQLEVLDDLLLANKIKTDTFVAGRPIKRGWMSSRYGKRTDPFNGRLAWHAGVDFAGKEGSDVIAVASGIVTWASDRYGYGKLVEINHGNGYKTRYAHGAELKVKLGDVVRKGDVVAAMGSSGRSTGPHVHFEVYKNGRTVDPAAYLHRTLR</sequence>
<evidence type="ECO:0000256" key="2">
    <source>
        <dbReference type="SAM" id="Phobius"/>
    </source>
</evidence>
<dbReference type="PANTHER" id="PTHR21666:SF291">
    <property type="entry name" value="STAGE II SPORULATION PROTEIN Q"/>
    <property type="match status" value="1"/>
</dbReference>
<dbReference type="InterPro" id="IPR011055">
    <property type="entry name" value="Dup_hybrid_motif"/>
</dbReference>
<dbReference type="EMBL" id="FO203512">
    <property type="protein sequence ID" value="CCK77176.1"/>
    <property type="molecule type" value="Genomic_DNA"/>
</dbReference>
<keyword evidence="2" id="KW-0472">Membrane</keyword>
<dbReference type="InterPro" id="IPR050570">
    <property type="entry name" value="Cell_wall_metabolism_enzyme"/>
</dbReference>
<dbReference type="HOGENOM" id="CLU_029425_2_2_6"/>
<dbReference type="GO" id="GO:0004222">
    <property type="term" value="F:metalloendopeptidase activity"/>
    <property type="evidence" value="ECO:0007669"/>
    <property type="project" value="TreeGrafter"/>
</dbReference>
<dbReference type="PANTHER" id="PTHR21666">
    <property type="entry name" value="PEPTIDASE-RELATED"/>
    <property type="match status" value="1"/>
</dbReference>
<evidence type="ECO:0000313" key="5">
    <source>
        <dbReference type="Proteomes" id="UP000032749"/>
    </source>
</evidence>
<accession>R4YPT5</accession>
<dbReference type="CDD" id="cd12797">
    <property type="entry name" value="M23_peptidase"/>
    <property type="match status" value="1"/>
</dbReference>
<name>R4YPT5_OLEAN</name>
<keyword evidence="2" id="KW-1133">Transmembrane helix</keyword>
<proteinExistence type="predicted"/>